<evidence type="ECO:0000259" key="8">
    <source>
        <dbReference type="Pfam" id="PF02687"/>
    </source>
</evidence>
<dbReference type="Proteomes" id="UP001205920">
    <property type="component" value="Unassembled WGS sequence"/>
</dbReference>
<dbReference type="GO" id="GO:0005886">
    <property type="term" value="C:plasma membrane"/>
    <property type="evidence" value="ECO:0007669"/>
    <property type="project" value="UniProtKB-SubCell"/>
</dbReference>
<comment type="caution">
    <text evidence="10">The sequence shown here is derived from an EMBL/GenBank/DDBJ whole genome shotgun (WGS) entry which is preliminary data.</text>
</comment>
<evidence type="ECO:0000256" key="4">
    <source>
        <dbReference type="ARBA" id="ARBA00022989"/>
    </source>
</evidence>
<dbReference type="GO" id="GO:0022857">
    <property type="term" value="F:transmembrane transporter activity"/>
    <property type="evidence" value="ECO:0007669"/>
    <property type="project" value="TreeGrafter"/>
</dbReference>
<dbReference type="Pfam" id="PF12704">
    <property type="entry name" value="MacB_PCD"/>
    <property type="match status" value="1"/>
</dbReference>
<organism evidence="10 11">
    <name type="scientific">Corynebacterium lipophilum</name>
    <dbReference type="NCBI Taxonomy" id="2804918"/>
    <lineage>
        <taxon>Bacteria</taxon>
        <taxon>Bacillati</taxon>
        <taxon>Actinomycetota</taxon>
        <taxon>Actinomycetes</taxon>
        <taxon>Mycobacteriales</taxon>
        <taxon>Corynebacteriaceae</taxon>
        <taxon>Corynebacterium</taxon>
    </lineage>
</organism>
<evidence type="ECO:0000256" key="1">
    <source>
        <dbReference type="ARBA" id="ARBA00004651"/>
    </source>
</evidence>
<evidence type="ECO:0000256" key="6">
    <source>
        <dbReference type="ARBA" id="ARBA00038076"/>
    </source>
</evidence>
<reference evidence="10 11" key="1">
    <citation type="submission" date="2021-01" db="EMBL/GenBank/DDBJ databases">
        <title>Identification and Characterization of Corynebacterium sp.</title>
        <authorList>
            <person name="Luo Q."/>
            <person name="Qu P."/>
            <person name="Chen Q."/>
        </authorList>
    </citation>
    <scope>NUCLEOTIDE SEQUENCE [LARGE SCALE GENOMIC DNA]</scope>
    <source>
        <strain evidence="10 11">MC-18</strain>
    </source>
</reference>
<keyword evidence="4 7" id="KW-1133">Transmembrane helix</keyword>
<comment type="similarity">
    <text evidence="6">Belongs to the ABC-4 integral membrane protein family.</text>
</comment>
<feature type="domain" description="MacB-like periplasmic core" evidence="9">
    <location>
        <begin position="21"/>
        <end position="267"/>
    </location>
</feature>
<proteinExistence type="inferred from homology"/>
<evidence type="ECO:0000256" key="7">
    <source>
        <dbReference type="SAM" id="Phobius"/>
    </source>
</evidence>
<feature type="transmembrane region" description="Helical" evidence="7">
    <location>
        <begin position="303"/>
        <end position="327"/>
    </location>
</feature>
<accession>A0AAW5HQ90</accession>
<evidence type="ECO:0000256" key="2">
    <source>
        <dbReference type="ARBA" id="ARBA00022475"/>
    </source>
</evidence>
<dbReference type="AlphaFoldDB" id="A0AAW5HQ90"/>
<protein>
    <submittedName>
        <fullName evidence="10">ABC transporter permease</fullName>
    </submittedName>
</protein>
<feature type="domain" description="ABC3 transporter permease C-terminal" evidence="8">
    <location>
        <begin position="307"/>
        <end position="419"/>
    </location>
</feature>
<keyword evidence="5 7" id="KW-0472">Membrane</keyword>
<comment type="subcellular location">
    <subcellularLocation>
        <location evidence="1">Cell membrane</location>
        <topology evidence="1">Multi-pass membrane protein</topology>
    </subcellularLocation>
</comment>
<evidence type="ECO:0000313" key="11">
    <source>
        <dbReference type="Proteomes" id="UP001205920"/>
    </source>
</evidence>
<evidence type="ECO:0000313" key="10">
    <source>
        <dbReference type="EMBL" id="MCO6393429.1"/>
    </source>
</evidence>
<gene>
    <name evidence="10" type="ORF">JMN37_00295</name>
</gene>
<dbReference type="PANTHER" id="PTHR30572:SF4">
    <property type="entry name" value="ABC TRANSPORTER PERMEASE YTRF"/>
    <property type="match status" value="1"/>
</dbReference>
<keyword evidence="3 7" id="KW-0812">Transmembrane</keyword>
<dbReference type="InterPro" id="IPR003838">
    <property type="entry name" value="ABC3_permease_C"/>
</dbReference>
<dbReference type="InterPro" id="IPR025857">
    <property type="entry name" value="MacB_PCD"/>
</dbReference>
<name>A0AAW5HQ90_9CORY</name>
<evidence type="ECO:0000259" key="9">
    <source>
        <dbReference type="Pfam" id="PF12704"/>
    </source>
</evidence>
<dbReference type="PANTHER" id="PTHR30572">
    <property type="entry name" value="MEMBRANE COMPONENT OF TRANSPORTER-RELATED"/>
    <property type="match status" value="1"/>
</dbReference>
<dbReference type="EMBL" id="JAEUWV010000001">
    <property type="protein sequence ID" value="MCO6393429.1"/>
    <property type="molecule type" value="Genomic_DNA"/>
</dbReference>
<feature type="transmembrane region" description="Helical" evidence="7">
    <location>
        <begin position="389"/>
        <end position="409"/>
    </location>
</feature>
<feature type="transmembrane region" description="Helical" evidence="7">
    <location>
        <begin position="351"/>
        <end position="377"/>
    </location>
</feature>
<dbReference type="RefSeq" id="WP_070362232.1">
    <property type="nucleotide sequence ID" value="NZ_JAEUWV010000001.1"/>
</dbReference>
<dbReference type="Pfam" id="PF02687">
    <property type="entry name" value="FtsX"/>
    <property type="match status" value="1"/>
</dbReference>
<keyword evidence="11" id="KW-1185">Reference proteome</keyword>
<dbReference type="InterPro" id="IPR050250">
    <property type="entry name" value="Macrolide_Exporter_MacB"/>
</dbReference>
<keyword evidence="2" id="KW-1003">Cell membrane</keyword>
<evidence type="ECO:0000256" key="3">
    <source>
        <dbReference type="ARBA" id="ARBA00022692"/>
    </source>
</evidence>
<evidence type="ECO:0000256" key="5">
    <source>
        <dbReference type="ARBA" id="ARBA00023136"/>
    </source>
</evidence>
<sequence length="426" mass="45597">MNVGESIKLASSSLRKNKLRSLLTLLGIIIGIMAVVIIMTLGRGLERQVMSGLEGVGTTTHPVMVHERPDDADASEDPFAAFSYAPPSDERNAVTPEQLDELRQAFGDRIQGVDIDVSTSGEVVSDDTTVSTNVKPVLADSMKVRNIEVQFGREISQDDIDGHRPLAVVSPSLIDALFDGNAQASLGKRIDVVVDDQPAVFTIVGVLDGEEDSRGGGMFGAAEQFADIYIPLTAADRVGLDSDWFTSFSVQSAPDEDAKTFQADLQHYMDRWYANNEDYTIEVVDLSSSLEELTSVFRIMSTVLSAIGGISLLVGGIGVMNIMLITVTERTREIGVRKALGAKQSDIRTQFIVEAMLVCLIGGIIGVILGGAIGMIATAAFDAFTWPPLGAIVLALGFSLATGIFFGAYPAAKAAKMQPIDALRYE</sequence>
<feature type="transmembrane region" description="Helical" evidence="7">
    <location>
        <begin position="21"/>
        <end position="41"/>
    </location>
</feature>